<name>A0AA94YBE1_9BACE</name>
<reference evidence="2" key="1">
    <citation type="submission" date="2022-08" db="EMBL/GenBank/DDBJ databases">
        <title>Genome Sequencing of Bacteroides fragilis Group Isolates with Nanopore Technology.</title>
        <authorList>
            <person name="Tisza M.J."/>
            <person name="Smith D."/>
            <person name="Dekker J.P."/>
        </authorList>
    </citation>
    <scope>NUCLEOTIDE SEQUENCE</scope>
    <source>
        <strain evidence="2">BFG-474</strain>
    </source>
</reference>
<evidence type="ECO:0000259" key="1">
    <source>
        <dbReference type="Pfam" id="PF00753"/>
    </source>
</evidence>
<dbReference type="RefSeq" id="WP_118236304.1">
    <property type="nucleotide sequence ID" value="NZ_JADNDN010000044.1"/>
</dbReference>
<sequence>MKIVIFNVGPALSAYIEMGSNKIVVDLGKGNDFSMVNDFLLPLFKKRGKLKYLRDKYYLSQVFISHPHLDHISDLDDLEKHFYINLFTTPNDLSKGSESYKNVNWNLVDDPGSNEVKKVKEVYKGRYLPLRVCDPSRMTIGYLYPGWVENNSTLRNESYTNNISIVLYIHSGYRIFFAADIQKEGMKKLLEDNPELNKKLGQGVDFLVCPHHGLRSSFSTELFGAMKGGKTKKLNIVSEKANGDDNRNVDSRYSSTDYCEGDNNLSTDNNIVCQRKTSQGHIFIDDDGIVTIEEDIQKIIEKF</sequence>
<feature type="domain" description="Metallo-beta-lactamase" evidence="1">
    <location>
        <begin position="60"/>
        <end position="111"/>
    </location>
</feature>
<organism evidence="2 3">
    <name type="scientific">Bacteroides caccae</name>
    <dbReference type="NCBI Taxonomy" id="47678"/>
    <lineage>
        <taxon>Bacteria</taxon>
        <taxon>Pseudomonadati</taxon>
        <taxon>Bacteroidota</taxon>
        <taxon>Bacteroidia</taxon>
        <taxon>Bacteroidales</taxon>
        <taxon>Bacteroidaceae</taxon>
        <taxon>Bacteroides</taxon>
    </lineage>
</organism>
<dbReference type="Pfam" id="PF00753">
    <property type="entry name" value="Lactamase_B"/>
    <property type="match status" value="1"/>
</dbReference>
<dbReference type="PANTHER" id="PTHR30619">
    <property type="entry name" value="DNA INTERNALIZATION/COMPETENCE PROTEIN COMEC/REC2"/>
    <property type="match status" value="1"/>
</dbReference>
<dbReference type="EMBL" id="CP103166">
    <property type="protein sequence ID" value="UVQ96355.1"/>
    <property type="molecule type" value="Genomic_DNA"/>
</dbReference>
<dbReference type="PANTHER" id="PTHR30619:SF1">
    <property type="entry name" value="RECOMBINATION PROTEIN 2"/>
    <property type="match status" value="1"/>
</dbReference>
<proteinExistence type="predicted"/>
<dbReference type="Gene3D" id="3.60.15.10">
    <property type="entry name" value="Ribonuclease Z/Hydroxyacylglutathione hydrolase-like"/>
    <property type="match status" value="1"/>
</dbReference>
<accession>A0AA94YBE1</accession>
<dbReference type="Proteomes" id="UP001060260">
    <property type="component" value="Chromosome"/>
</dbReference>
<evidence type="ECO:0000313" key="2">
    <source>
        <dbReference type="EMBL" id="UVQ96355.1"/>
    </source>
</evidence>
<dbReference type="InterPro" id="IPR036866">
    <property type="entry name" value="RibonucZ/Hydroxyglut_hydro"/>
</dbReference>
<gene>
    <name evidence="2" type="ORF">NXW23_18945</name>
</gene>
<dbReference type="InterPro" id="IPR052159">
    <property type="entry name" value="Competence_DNA_uptake"/>
</dbReference>
<dbReference type="InterPro" id="IPR001279">
    <property type="entry name" value="Metallo-B-lactamas"/>
</dbReference>
<protein>
    <submittedName>
        <fullName evidence="2">MBL fold metallo-hydrolase</fullName>
    </submittedName>
</protein>
<evidence type="ECO:0000313" key="3">
    <source>
        <dbReference type="Proteomes" id="UP001060260"/>
    </source>
</evidence>
<dbReference type="SUPFAM" id="SSF56281">
    <property type="entry name" value="Metallo-hydrolase/oxidoreductase"/>
    <property type="match status" value="1"/>
</dbReference>
<dbReference type="AlphaFoldDB" id="A0AA94YBE1"/>